<dbReference type="Gene3D" id="3.30.559.10">
    <property type="entry name" value="Chloramphenicol acetyltransferase-like domain"/>
    <property type="match status" value="2"/>
</dbReference>
<dbReference type="EMBL" id="CM001487">
    <property type="protein sequence ID" value="EIM58324.1"/>
    <property type="molecule type" value="Genomic_DNA"/>
</dbReference>
<keyword evidence="4" id="KW-0436">Ligase</keyword>
<feature type="domain" description="Carrier" evidence="7">
    <location>
        <begin position="2442"/>
        <end position="2517"/>
    </location>
</feature>
<dbReference type="InterPro" id="IPR009081">
    <property type="entry name" value="PP-bd_ACP"/>
</dbReference>
<dbReference type="Gene3D" id="3.40.50.12780">
    <property type="entry name" value="N-terminal domain of ligase-like"/>
    <property type="match status" value="2"/>
</dbReference>
<dbReference type="InterPro" id="IPR057737">
    <property type="entry name" value="Condensation_MtbB-like"/>
</dbReference>
<dbReference type="FunFam" id="3.30.559.10:FF:000023">
    <property type="entry name" value="Non-ribosomal peptide synthetase"/>
    <property type="match status" value="2"/>
</dbReference>
<proteinExistence type="predicted"/>
<keyword evidence="6" id="KW-0045">Antibiotic biosynthesis</keyword>
<evidence type="ECO:0000256" key="5">
    <source>
        <dbReference type="ARBA" id="ARBA00022737"/>
    </source>
</evidence>
<gene>
    <name evidence="8" type="ORF">EubceDRAFT1_2611</name>
</gene>
<keyword evidence="2" id="KW-0596">Phosphopantetheine</keyword>
<dbReference type="Pfam" id="PF00550">
    <property type="entry name" value="PP-binding"/>
    <property type="match status" value="3"/>
</dbReference>
<dbReference type="Pfam" id="PF00668">
    <property type="entry name" value="Condensation"/>
    <property type="match status" value="2"/>
</dbReference>
<sequence>MITLDAIKNKLLMDIREELGTDVEADDNLLYSGLSSLAVMRVMSHWRKEGYRIRFSRLIKNPNVSSWAKIISESERTVPGSTGNKKKVSMYEPFDMTDVQYAYWIGRRGDYLGNVGCHGYFEVNAEALDLERLERAWNTLFDYHPMLRAKFTEEGKQVVGREGYPGKFKVTDLAALDKARQRKFLDDIRKQSSHRLMDIAAGEVFTLKVSVLGENRFRLHFDIDLLVCDVHSFRILLRDLANLYEKNEMPPVEKEWDFACYLKDTNEKKKEAAAQAEAYWRAKLDTLPGAPRIYVKEDRLHTGKLHFARHEKMIPEKIVTVIRKNAAKHNSTLAAVMLTAYGYVLSRWSENKSFLMNLPMFNRGIGEGVDNVVADFTNLLLVPLNFEKPRSFAEYLEETGEAFQESIDHSDFSGVKILRELKKKGVAENGIPFVFSCNLGGPLVSETFKEAFGDIDYMISQTPQVLLDFQLFDDNGGLRIVWDAVEEVFPYGMLDEMFDCFVETVEKLGDGSSWEEQTGVSSSSQRERIASVKNFIPESEHAKTMIGGILEMAKRDPQATAVIEPETGKKVSRGELVRRGMGIASALKKNGLKKGDRVVVMAERRWETIASFLAVQLCGAAYIPVRADQPEARLASIIRSSEAKLMLTYDSSRAEGMGIQAVNITEIPNEVEGYEENEASPETVAYVIFTSGSTGTPKGVAISHKAAMNTICEINRMYKVGDGDVSIGVSSFDFDLSVYDVFGLLNAGGAYMIIPASDWRDAAKWAEYAEKYRVTIWNSVPAIAGMYQSELASRNQQNTCLRRIFLSGDWCPLELPELLKETMPDAELTVMGGATEAAIWSNYIDVSLPVPKEWKSVPYGKALKNQMYRVVDRNGEDVPDYCGGELLIGGAGVAEGYVGDCTLTEKKFFTEFGIRWYHTGDMGRIWMDGTIEFLGRMDTQMKIRGHRIEAGEIEAVIKGSPLVKETVVYAVGDSFDKKLVAAILPGRGEARTGLLSIAKEPDFDGTEDEAFYDLCRCLRSGYLEQAVAAVTGTESNLSADTVSRLEKWKAESGAGESTKKTAPGTENVRERIRKFMSPFSENWKDLLEGTKTAADIITSEEFVSPGEMMEATAIGRYSIDRIIDTVRAMDVKLEVQGRDLRILEVGTRSYGLSEKLRDEFPQAVYTILESSKYYLDRAKKVLGNNSHIEFVQGDISGLAVPELGEKTFDIIIFNNTLHQTDHIENALKNAGHLMEEGGRVVFAEITEIFPLADLSIELLGGNYRDLRKETGRMVLSKNEWLKEVERLGYIVEGVLPECGDPKGFVFVVAGSFVSYAKALKDARTRVNNALPAYMHPEKYIGITRMPVSANGKIDRKTLEVISAIRAEDEKVGEKLTATERALSDLWKKILGSGAGKDSNFFQLGGDSLLATKLVIEIRKTFGVNFSIEKIFSYQTLEEMAEYLDENTENPEVSQKERESTFWTEDRKHANDPFPLTDVQQAYWLGRTDLFRNGGMSTQCYFEMNCVDLDIQRAEGVLNRMITAYDTLRTVVLPDGLHQKTLRSVPKYRIAQYDLRSETESEKQRRLQEIREQSSHMQFEPGKWPMFDIRYVACEENRGRLMLDFDNILMDGWSMFYFMKEWKAVYDHPETEVLAPDITFRDYMMTYQKVSASGRHEEDLRYWRERIEEVYPAPELPVKNIEKREKIGFRRLRRSLDENIWEGIKQKLKKESITPAVFLLSVYAEVIARWSLSSRFSINLTTFNRHEFHPGVHRLQGDFTALTIHGIDMDSAETFLKRTAIIQKKMWQDLNHSYVTGVEIERWLTKSGRNGMMPVVYTCGLGLENGTERQYEGYLGEMLDGLSYTPQVWLDNQVSEEEGRLIVSWDYDHELFPGHMAEDMFEAYMELIERLAAVKEMWTVGDRDLVDVRNRELIKDLNTTELALPHEDMLAGFRRSVQLYPDKICIRTEKGSVTYKEADRRTDRIASWLCRNGVAKGDVVAIKAVKGIGQILSTVAILKCGAVYLPLKQDNPFLRNKDIVERSGAKAVIVTDECERRDVTYTRDQITLMIGAEGEMTETEMAAEEAREENTSCAPEDLAYIIYTSGTTGVPKGVAISHGAAMNTIMDVNRRIRADGSDSVLQISDLSFDLSVYDIFGMFAVGGTIVVPAQDMVKEPSAWVKLMDAYGCTIWNSVPMYVQMLIAYLSGRKTREAFSLRTILMSGDWIPLGLYDEIKENLGEPDIYGLGGATECSIWSNIFKIEGIDKDWVSIPYGRPLANQRYYIYDRKLRDVPNLVPGDLYIAGAGLAQCYWRDEERTNESFFVHPVTKERLYRTGDKALYMEDGNICFCGREDSQVKRNGFRIELGEIDICIRNNTSIRNSTSIVEQDRIITFVTSEEKTDTTEIKEKLKEHLPEYMIPSDVIWIDAIPLSSNGKVDRKTLVRILRELEEKAGDRREEKSSRKLTETEEKVSAIWKEILGIAVVSPEDSFISLGGDSLSAVKTASEITSRLQVEITLGDVYEHPTLEGLSSLIDTKLGEEECGEI</sequence>
<keyword evidence="3" id="KW-0597">Phosphoprotein</keyword>
<reference evidence="8 9" key="2">
    <citation type="submission" date="2012-02" db="EMBL/GenBank/DDBJ databases">
        <title>Improved High-Quality Draft sequence of Eubacterium cellulosolvens 6.</title>
        <authorList>
            <consortium name="US DOE Joint Genome Institute"/>
            <person name="Lucas S."/>
            <person name="Han J."/>
            <person name="Lapidus A."/>
            <person name="Cheng J.-F."/>
            <person name="Goodwin L."/>
            <person name="Pitluck S."/>
            <person name="Peters L."/>
            <person name="Mikhailova N."/>
            <person name="Gu W."/>
            <person name="Detter J.C."/>
            <person name="Han C."/>
            <person name="Tapia R."/>
            <person name="Land M."/>
            <person name="Hauser L."/>
            <person name="Kyrpides N."/>
            <person name="Ivanova N."/>
            <person name="Pagani I."/>
            <person name="Johnson E."/>
            <person name="Mukhopadhyay B."/>
            <person name="Anderson I."/>
            <person name="Woyke T."/>
        </authorList>
    </citation>
    <scope>NUCLEOTIDE SEQUENCE [LARGE SCALE GENOMIC DNA]</scope>
    <source>
        <strain evidence="8 9">6</strain>
    </source>
</reference>
<evidence type="ECO:0000256" key="3">
    <source>
        <dbReference type="ARBA" id="ARBA00022553"/>
    </source>
</evidence>
<dbReference type="CDD" id="cd19535">
    <property type="entry name" value="Cyc_NRPS"/>
    <property type="match status" value="2"/>
</dbReference>
<dbReference type="SUPFAM" id="SSF52777">
    <property type="entry name" value="CoA-dependent acyltransferases"/>
    <property type="match status" value="4"/>
</dbReference>
<dbReference type="InterPro" id="IPR045851">
    <property type="entry name" value="AMP-bd_C_sf"/>
</dbReference>
<dbReference type="Proteomes" id="UP000005753">
    <property type="component" value="Chromosome"/>
</dbReference>
<dbReference type="InterPro" id="IPR029063">
    <property type="entry name" value="SAM-dependent_MTases_sf"/>
</dbReference>
<accession>I5AX01</accession>
<dbReference type="GO" id="GO:0005737">
    <property type="term" value="C:cytoplasm"/>
    <property type="evidence" value="ECO:0007669"/>
    <property type="project" value="TreeGrafter"/>
</dbReference>
<evidence type="ECO:0000313" key="9">
    <source>
        <dbReference type="Proteomes" id="UP000005753"/>
    </source>
</evidence>
<dbReference type="Pfam" id="PF00501">
    <property type="entry name" value="AMP-binding"/>
    <property type="match status" value="2"/>
</dbReference>
<evidence type="ECO:0000259" key="7">
    <source>
        <dbReference type="PROSITE" id="PS50075"/>
    </source>
</evidence>
<dbReference type="Pfam" id="PF08242">
    <property type="entry name" value="Methyltransf_12"/>
    <property type="match status" value="1"/>
</dbReference>
<dbReference type="NCBIfam" id="TIGR01733">
    <property type="entry name" value="AA-adenyl-dom"/>
    <property type="match status" value="2"/>
</dbReference>
<dbReference type="PROSITE" id="PS00455">
    <property type="entry name" value="AMP_BINDING"/>
    <property type="match status" value="2"/>
</dbReference>
<dbReference type="SUPFAM" id="SSF53335">
    <property type="entry name" value="S-adenosyl-L-methionine-dependent methyltransferases"/>
    <property type="match status" value="1"/>
</dbReference>
<dbReference type="GO" id="GO:0043041">
    <property type="term" value="P:amino acid activation for nonribosomal peptide biosynthetic process"/>
    <property type="evidence" value="ECO:0007669"/>
    <property type="project" value="TreeGrafter"/>
</dbReference>
<dbReference type="InterPro" id="IPR020845">
    <property type="entry name" value="AMP-binding_CS"/>
</dbReference>
<dbReference type="InterPro" id="IPR001242">
    <property type="entry name" value="Condensation_dom"/>
</dbReference>
<dbReference type="Gene3D" id="3.30.300.30">
    <property type="match status" value="3"/>
</dbReference>
<comment type="cofactor">
    <cofactor evidence="1">
        <name>pantetheine 4'-phosphate</name>
        <dbReference type="ChEBI" id="CHEBI:47942"/>
    </cofactor>
</comment>
<organism evidence="8 9">
    <name type="scientific">Eubacterium cellulosolvens (strain ATCC 43171 / JCM 9499 / 6)</name>
    <name type="common">Cillobacterium cellulosolvens</name>
    <dbReference type="NCBI Taxonomy" id="633697"/>
    <lineage>
        <taxon>Bacteria</taxon>
        <taxon>Bacillati</taxon>
        <taxon>Bacillota</taxon>
        <taxon>Clostridia</taxon>
        <taxon>Eubacteriales</taxon>
        <taxon>Eubacteriaceae</taxon>
        <taxon>Eubacterium</taxon>
    </lineage>
</organism>
<dbReference type="GO" id="GO:0008610">
    <property type="term" value="P:lipid biosynthetic process"/>
    <property type="evidence" value="ECO:0007669"/>
    <property type="project" value="UniProtKB-ARBA"/>
</dbReference>
<dbReference type="PROSITE" id="PS50075">
    <property type="entry name" value="CARRIER"/>
    <property type="match status" value="2"/>
</dbReference>
<dbReference type="PANTHER" id="PTHR45527:SF10">
    <property type="entry name" value="PYOCHELIN SYNTHASE PCHF"/>
    <property type="match status" value="1"/>
</dbReference>
<dbReference type="Gene3D" id="3.40.50.150">
    <property type="entry name" value="Vaccinia Virus protein VP39"/>
    <property type="match status" value="1"/>
</dbReference>
<dbReference type="InterPro" id="IPR006162">
    <property type="entry name" value="Ppantetheine_attach_site"/>
</dbReference>
<dbReference type="eggNOG" id="COG1020">
    <property type="taxonomic scope" value="Bacteria"/>
</dbReference>
<dbReference type="HOGENOM" id="CLU_000022_40_1_9"/>
<dbReference type="Gene3D" id="1.10.1200.10">
    <property type="entry name" value="ACP-like"/>
    <property type="match status" value="3"/>
</dbReference>
<dbReference type="STRING" id="633697.EubceDRAFT1_2611"/>
<evidence type="ECO:0000256" key="4">
    <source>
        <dbReference type="ARBA" id="ARBA00022598"/>
    </source>
</evidence>
<evidence type="ECO:0000256" key="1">
    <source>
        <dbReference type="ARBA" id="ARBA00001957"/>
    </source>
</evidence>
<dbReference type="InterPro" id="IPR000873">
    <property type="entry name" value="AMP-dep_synth/lig_dom"/>
</dbReference>
<dbReference type="SUPFAM" id="SSF47336">
    <property type="entry name" value="ACP-like"/>
    <property type="match status" value="3"/>
</dbReference>
<reference evidence="8 9" key="1">
    <citation type="submission" date="2010-08" db="EMBL/GenBank/DDBJ databases">
        <authorList>
            <consortium name="US DOE Joint Genome Institute (JGI-PGF)"/>
            <person name="Lucas S."/>
            <person name="Copeland A."/>
            <person name="Lapidus A."/>
            <person name="Cheng J.-F."/>
            <person name="Bruce D."/>
            <person name="Goodwin L."/>
            <person name="Pitluck S."/>
            <person name="Land M.L."/>
            <person name="Hauser L."/>
            <person name="Chang Y.-J."/>
            <person name="Anderson I.J."/>
            <person name="Johnson E."/>
            <person name="Mulhopadhyay B."/>
            <person name="Kyrpides N."/>
            <person name="Woyke T.J."/>
        </authorList>
    </citation>
    <scope>NUCLEOTIDE SEQUENCE [LARGE SCALE GENOMIC DNA]</scope>
    <source>
        <strain evidence="8 9">6</strain>
    </source>
</reference>
<dbReference type="PANTHER" id="PTHR45527">
    <property type="entry name" value="NONRIBOSOMAL PEPTIDE SYNTHETASE"/>
    <property type="match status" value="1"/>
</dbReference>
<dbReference type="PROSITE" id="PS00012">
    <property type="entry name" value="PHOSPHOPANTETHEINE"/>
    <property type="match status" value="1"/>
</dbReference>
<feature type="domain" description="Carrier" evidence="7">
    <location>
        <begin position="1373"/>
        <end position="1447"/>
    </location>
</feature>
<dbReference type="GO" id="GO:0031177">
    <property type="term" value="F:phosphopantetheine binding"/>
    <property type="evidence" value="ECO:0007669"/>
    <property type="project" value="InterPro"/>
</dbReference>
<keyword evidence="5" id="KW-0677">Repeat</keyword>
<protein>
    <submittedName>
        <fullName evidence="8">Amino acid adenylation enzyme/thioester reductase family protein</fullName>
    </submittedName>
</protein>
<dbReference type="InterPro" id="IPR013217">
    <property type="entry name" value="Methyltransf_12"/>
</dbReference>
<dbReference type="InterPro" id="IPR036736">
    <property type="entry name" value="ACP-like_sf"/>
</dbReference>
<evidence type="ECO:0000256" key="2">
    <source>
        <dbReference type="ARBA" id="ARBA00022450"/>
    </source>
</evidence>
<dbReference type="InterPro" id="IPR010071">
    <property type="entry name" value="AA_adenyl_dom"/>
</dbReference>
<evidence type="ECO:0000313" key="8">
    <source>
        <dbReference type="EMBL" id="EIM58324.1"/>
    </source>
</evidence>
<dbReference type="SMART" id="SM00823">
    <property type="entry name" value="PKS_PP"/>
    <property type="match status" value="2"/>
</dbReference>
<dbReference type="OrthoDB" id="51171at2"/>
<dbReference type="SUPFAM" id="SSF56801">
    <property type="entry name" value="Acetyl-CoA synthetase-like"/>
    <property type="match status" value="2"/>
</dbReference>
<dbReference type="CDD" id="cd02440">
    <property type="entry name" value="AdoMet_MTases"/>
    <property type="match status" value="1"/>
</dbReference>
<dbReference type="GO" id="GO:0003824">
    <property type="term" value="F:catalytic activity"/>
    <property type="evidence" value="ECO:0007669"/>
    <property type="project" value="InterPro"/>
</dbReference>
<dbReference type="GO" id="GO:0009403">
    <property type="term" value="P:toxin biosynthetic process"/>
    <property type="evidence" value="ECO:0007669"/>
    <property type="project" value="UniProtKB-ARBA"/>
</dbReference>
<dbReference type="NCBIfam" id="NF003417">
    <property type="entry name" value="PRK04813.1"/>
    <property type="match status" value="3"/>
</dbReference>
<keyword evidence="9" id="KW-1185">Reference proteome</keyword>
<dbReference type="InterPro" id="IPR020806">
    <property type="entry name" value="PKS_PP-bd"/>
</dbReference>
<dbReference type="InterPro" id="IPR042099">
    <property type="entry name" value="ANL_N_sf"/>
</dbReference>
<dbReference type="GO" id="GO:0017000">
    <property type="term" value="P:antibiotic biosynthetic process"/>
    <property type="evidence" value="ECO:0007669"/>
    <property type="project" value="UniProtKB-KW"/>
</dbReference>
<dbReference type="Gene3D" id="3.30.559.30">
    <property type="entry name" value="Nonribosomal peptide synthetase, condensation domain"/>
    <property type="match status" value="2"/>
</dbReference>
<dbReference type="InterPro" id="IPR023213">
    <property type="entry name" value="CAT-like_dom_sf"/>
</dbReference>
<name>I5AX01_EUBC6</name>
<evidence type="ECO:0000256" key="6">
    <source>
        <dbReference type="ARBA" id="ARBA00023194"/>
    </source>
</evidence>